<sequence>MKENDRKRREKKEGYLEYHRRGAPTHIGLAQDGGEDGIDACALCPPFVAGHLRHQRRHTLLVGLPAGAAHLLPSAGQDMSSELFRVVRYTRDLVLAGGG</sequence>
<proteinExistence type="predicted"/>
<evidence type="ECO:0000313" key="1">
    <source>
        <dbReference type="EMBL" id="CAE0828614.1"/>
    </source>
</evidence>
<protein>
    <submittedName>
        <fullName evidence="1">Uncharacterized protein</fullName>
    </submittedName>
</protein>
<dbReference type="AlphaFoldDB" id="A0A7S4G8H9"/>
<name>A0A7S4G8H9_9EUGL</name>
<dbReference type="EMBL" id="HBJA01115988">
    <property type="protein sequence ID" value="CAE0828614.1"/>
    <property type="molecule type" value="Transcribed_RNA"/>
</dbReference>
<reference evidence="1" key="1">
    <citation type="submission" date="2021-01" db="EMBL/GenBank/DDBJ databases">
        <authorList>
            <person name="Corre E."/>
            <person name="Pelletier E."/>
            <person name="Niang G."/>
            <person name="Scheremetjew M."/>
            <person name="Finn R."/>
            <person name="Kale V."/>
            <person name="Holt S."/>
            <person name="Cochrane G."/>
            <person name="Meng A."/>
            <person name="Brown T."/>
            <person name="Cohen L."/>
        </authorList>
    </citation>
    <scope>NUCLEOTIDE SEQUENCE</scope>
    <source>
        <strain evidence="1">CCMP1594</strain>
    </source>
</reference>
<gene>
    <name evidence="1" type="ORF">EGYM00163_LOCUS39891</name>
</gene>
<organism evidence="1">
    <name type="scientific">Eutreptiella gymnastica</name>
    <dbReference type="NCBI Taxonomy" id="73025"/>
    <lineage>
        <taxon>Eukaryota</taxon>
        <taxon>Discoba</taxon>
        <taxon>Euglenozoa</taxon>
        <taxon>Euglenida</taxon>
        <taxon>Spirocuta</taxon>
        <taxon>Euglenophyceae</taxon>
        <taxon>Eutreptiales</taxon>
        <taxon>Eutreptiaceae</taxon>
        <taxon>Eutreptiella</taxon>
    </lineage>
</organism>
<accession>A0A7S4G8H9</accession>